<comment type="catalytic activity">
    <reaction evidence="7">
        <text>a peptidoglycan chain = a peptidoglycan chain with N-acetyl-1,6-anhydromuramyl-[peptide] at the reducing end + a peptidoglycan chain with N-acetylglucosamine at the non-reducing end.</text>
        <dbReference type="EC" id="4.2.2.29"/>
    </reaction>
</comment>
<organism evidence="11 12">
    <name type="scientific">Candidatus Kryptonium thompsonii</name>
    <dbReference type="NCBI Taxonomy" id="1633631"/>
    <lineage>
        <taxon>Bacteria</taxon>
        <taxon>Pseudomonadati</taxon>
        <taxon>Candidatus Kryptoniota</taxon>
        <taxon>Candidatus Kryptonium</taxon>
    </lineage>
</organism>
<evidence type="ECO:0000256" key="2">
    <source>
        <dbReference type="ARBA" id="ARBA00022692"/>
    </source>
</evidence>
<dbReference type="GO" id="GO:0005886">
    <property type="term" value="C:plasma membrane"/>
    <property type="evidence" value="ECO:0007669"/>
    <property type="project" value="UniProtKB-SubCell"/>
</dbReference>
<feature type="domain" description="Chorismate mutase" evidence="9">
    <location>
        <begin position="6"/>
        <end position="96"/>
    </location>
</feature>
<reference evidence="10 13" key="1">
    <citation type="submission" date="2015-11" db="EMBL/GenBank/DDBJ databases">
        <authorList>
            <person name="Varghese N."/>
        </authorList>
    </citation>
    <scope>NUCLEOTIDE SEQUENCE [LARGE SCALE GENOMIC DNA]</scope>
    <source>
        <strain evidence="10 13">JGI-8</strain>
    </source>
</reference>
<accession>A0A0N7MRL6</accession>
<evidence type="ECO:0000313" key="11">
    <source>
        <dbReference type="EMBL" id="CUU00709.1"/>
    </source>
</evidence>
<keyword evidence="6 7" id="KW-0961">Cell wall biogenesis/degradation</keyword>
<dbReference type="GO" id="GO:0009252">
    <property type="term" value="P:peptidoglycan biosynthetic process"/>
    <property type="evidence" value="ECO:0007669"/>
    <property type="project" value="UniProtKB-UniRule"/>
</dbReference>
<dbReference type="InterPro" id="IPR036979">
    <property type="entry name" value="CM_dom_sf"/>
</dbReference>
<keyword evidence="8" id="KW-0175">Coiled coil</keyword>
<dbReference type="STRING" id="1633631.GCA_001442925_00052"/>
<dbReference type="Pfam" id="PF02618">
    <property type="entry name" value="YceG"/>
    <property type="match status" value="1"/>
</dbReference>
<reference evidence="11 12" key="2">
    <citation type="submission" date="2015-11" db="EMBL/GenBank/DDBJ databases">
        <authorList>
            <person name="Zhang Y."/>
            <person name="Guo Z."/>
        </authorList>
    </citation>
    <scope>NUCLEOTIDE SEQUENCE [LARGE SCALE GENOMIC DNA]</scope>
    <source>
        <strain evidence="11">JGI-4</strain>
    </source>
</reference>
<keyword evidence="13" id="KW-1185">Reference proteome</keyword>
<dbReference type="EMBL" id="CZVI01000007">
    <property type="protein sequence ID" value="CUS83733.1"/>
    <property type="molecule type" value="Genomic_DNA"/>
</dbReference>
<feature type="coiled-coil region" evidence="8">
    <location>
        <begin position="12"/>
        <end position="46"/>
    </location>
</feature>
<evidence type="ECO:0000256" key="4">
    <source>
        <dbReference type="ARBA" id="ARBA00023136"/>
    </source>
</evidence>
<dbReference type="GO" id="GO:0071555">
    <property type="term" value="P:cell wall organization"/>
    <property type="evidence" value="ECO:0007669"/>
    <property type="project" value="UniProtKB-KW"/>
</dbReference>
<dbReference type="PANTHER" id="PTHR30518">
    <property type="entry name" value="ENDOLYTIC MUREIN TRANSGLYCOSYLASE"/>
    <property type="match status" value="1"/>
</dbReference>
<accession>A0A0P1LZZ3</accession>
<accession>A0A0N7MRQ7</accession>
<evidence type="ECO:0000313" key="10">
    <source>
        <dbReference type="EMBL" id="CUS83733.1"/>
    </source>
</evidence>
<dbReference type="Gene3D" id="3.30.160.60">
    <property type="entry name" value="Classic Zinc Finger"/>
    <property type="match status" value="1"/>
</dbReference>
<feature type="site" description="Important for catalytic activity" evidence="7">
    <location>
        <position position="331"/>
    </location>
</feature>
<dbReference type="NCBIfam" id="TIGR00247">
    <property type="entry name" value="endolytic transglycosylase MltG"/>
    <property type="match status" value="1"/>
</dbReference>
<comment type="function">
    <text evidence="7">Functions as a peptidoglycan terminase that cleaves nascent peptidoglycan strands endolytically to terminate their elongation.</text>
</comment>
<gene>
    <name evidence="7" type="primary">mltG</name>
    <name evidence="11" type="ORF">JGI4_00052</name>
    <name evidence="10" type="ORF">JGI8_00727</name>
</gene>
<accession>A0A0P1P857</accession>
<dbReference type="GO" id="GO:0008932">
    <property type="term" value="F:lytic endotransglycosylase activity"/>
    <property type="evidence" value="ECO:0007669"/>
    <property type="project" value="UniProtKB-UniRule"/>
</dbReference>
<evidence type="ECO:0000256" key="3">
    <source>
        <dbReference type="ARBA" id="ARBA00022989"/>
    </source>
</evidence>
<evidence type="ECO:0000256" key="1">
    <source>
        <dbReference type="ARBA" id="ARBA00022475"/>
    </source>
</evidence>
<name>A0A0N7MRQ7_9BACT</name>
<protein>
    <recommendedName>
        <fullName evidence="7">Endolytic murein transglycosylase</fullName>
        <ecNumber evidence="7">4.2.2.29</ecNumber>
    </recommendedName>
    <alternativeName>
        <fullName evidence="7">Peptidoglycan lytic transglycosylase</fullName>
    </alternativeName>
    <alternativeName>
        <fullName evidence="7">Peptidoglycan polymerization terminase</fullName>
    </alternativeName>
</protein>
<sequence>MGWLKRKDKNDIEKWRRKIDKIDVKIVKLLNRRARYANEIGKIKEELNLPIYSPEREAQVIQNVVKHNYGPLSDMAIKRLYERIIDESRRLERESAEQRQKLKDKITTHINSSALYNGKNLIKKFVLLLFLLLIYFFNRQFFMLELPPTRFVLVEIPKNTPFKQVVNILSSENLLRSKTLFYYVGKVFGFDKKVKAGKYIFVDNLPMAVVIIEITNPNYVLSVSVTIPEGTMAKKIAGILKAKVGIDSTKFMKLVNDPDFARKLGIEANGLEGYLMPDTYIFIWGDDEENIIEKMVSEFKEFYNDSLKKREKVVGLNTHQVVTLASIVEGEARFDDEKPRIAGVYFNRLRLKMPLEADPTIQYIIPDGPRRLFYKDLKIESPYNTYLRQGLPPGPVNNPGRSSILAVLYPEKNKFLYFVSDGSGRHIFSRTYDEHLRAVRKYRKIILSRKDREKN</sequence>
<keyword evidence="2 7" id="KW-0812">Transmembrane</keyword>
<dbReference type="PANTHER" id="PTHR30518:SF2">
    <property type="entry name" value="ENDOLYTIC MUREIN TRANSGLYCOSYLASE"/>
    <property type="match status" value="1"/>
</dbReference>
<accession>A0A0P1LP93</accession>
<dbReference type="GO" id="GO:0004106">
    <property type="term" value="F:chorismate mutase activity"/>
    <property type="evidence" value="ECO:0007669"/>
    <property type="project" value="InterPro"/>
</dbReference>
<dbReference type="InterPro" id="IPR003770">
    <property type="entry name" value="MLTG-like"/>
</dbReference>
<dbReference type="SUPFAM" id="SSF48600">
    <property type="entry name" value="Chorismate mutase II"/>
    <property type="match status" value="1"/>
</dbReference>
<evidence type="ECO:0000313" key="13">
    <source>
        <dbReference type="Proteomes" id="UP000182200"/>
    </source>
</evidence>
<accession>A0A0S4MPS0</accession>
<dbReference type="PROSITE" id="PS51168">
    <property type="entry name" value="CHORISMATE_MUT_2"/>
    <property type="match status" value="1"/>
</dbReference>
<keyword evidence="5 7" id="KW-0456">Lyase</keyword>
<dbReference type="Gene3D" id="1.20.59.10">
    <property type="entry name" value="Chorismate mutase"/>
    <property type="match status" value="1"/>
</dbReference>
<dbReference type="EC" id="4.2.2.29" evidence="7"/>
<dbReference type="InterPro" id="IPR036263">
    <property type="entry name" value="Chorismate_II_sf"/>
</dbReference>
<keyword evidence="1 7" id="KW-1003">Cell membrane</keyword>
<dbReference type="SMART" id="SM00830">
    <property type="entry name" value="CM_2"/>
    <property type="match status" value="1"/>
</dbReference>
<evidence type="ECO:0000256" key="6">
    <source>
        <dbReference type="ARBA" id="ARBA00023316"/>
    </source>
</evidence>
<evidence type="ECO:0000256" key="5">
    <source>
        <dbReference type="ARBA" id="ARBA00023239"/>
    </source>
</evidence>
<keyword evidence="4 7" id="KW-0472">Membrane</keyword>
<dbReference type="CDD" id="cd08010">
    <property type="entry name" value="MltG_like"/>
    <property type="match status" value="1"/>
</dbReference>
<accession>A0A0P1LQ80</accession>
<feature type="transmembrane region" description="Helical" evidence="7">
    <location>
        <begin position="125"/>
        <end position="144"/>
    </location>
</feature>
<dbReference type="HAMAP" id="MF_02065">
    <property type="entry name" value="MltG"/>
    <property type="match status" value="1"/>
</dbReference>
<evidence type="ECO:0000313" key="12">
    <source>
        <dbReference type="Proteomes" id="UP000182011"/>
    </source>
</evidence>
<dbReference type="InterPro" id="IPR002701">
    <property type="entry name" value="CM_II_prokaryot"/>
</dbReference>
<comment type="subcellular location">
    <subcellularLocation>
        <location evidence="7">Cell membrane</location>
        <topology evidence="7">Single-pass membrane protein</topology>
    </subcellularLocation>
</comment>
<dbReference type="AlphaFoldDB" id="A0A0N7MRQ7"/>
<evidence type="ECO:0000256" key="8">
    <source>
        <dbReference type="SAM" id="Coils"/>
    </source>
</evidence>
<dbReference type="RefSeq" id="WP_075425993.1">
    <property type="nucleotide sequence ID" value="NZ_CZVI01000007.1"/>
</dbReference>
<keyword evidence="3 7" id="KW-1133">Transmembrane helix</keyword>
<accession>A0A0N7MUG9</accession>
<proteinExistence type="inferred from homology"/>
<evidence type="ECO:0000256" key="7">
    <source>
        <dbReference type="HAMAP-Rule" id="MF_02065"/>
    </source>
</evidence>
<accession>A0A0P1L8B1</accession>
<dbReference type="OrthoDB" id="9814591at2"/>
<dbReference type="GO" id="GO:0046417">
    <property type="term" value="P:chorismate metabolic process"/>
    <property type="evidence" value="ECO:0007669"/>
    <property type="project" value="InterPro"/>
</dbReference>
<dbReference type="EMBL" id="FAOP01000001">
    <property type="protein sequence ID" value="CUU00709.1"/>
    <property type="molecule type" value="Genomic_DNA"/>
</dbReference>
<dbReference type="Gene3D" id="3.30.1490.480">
    <property type="entry name" value="Endolytic murein transglycosylase"/>
    <property type="match status" value="1"/>
</dbReference>
<dbReference type="Proteomes" id="UP000182011">
    <property type="component" value="Unassembled WGS sequence"/>
</dbReference>
<comment type="similarity">
    <text evidence="7">Belongs to the transglycosylase MltG family.</text>
</comment>
<dbReference type="Pfam" id="PF01817">
    <property type="entry name" value="CM_2"/>
    <property type="match status" value="1"/>
</dbReference>
<evidence type="ECO:0000259" key="9">
    <source>
        <dbReference type="PROSITE" id="PS51168"/>
    </source>
</evidence>
<accession>A0A0P1MLV3</accession>
<dbReference type="Proteomes" id="UP000182200">
    <property type="component" value="Unassembled WGS sequence"/>
</dbReference>